<dbReference type="PANTHER" id="PTHR13723">
    <property type="entry name" value="ADAMTS A DISINTEGRIN AND METALLOPROTEASE WITH THROMBOSPONDIN MOTIFS PROTEASE"/>
    <property type="match status" value="1"/>
</dbReference>
<dbReference type="PROSITE" id="PS50092">
    <property type="entry name" value="TSP1"/>
    <property type="match status" value="1"/>
</dbReference>
<keyword evidence="3" id="KW-0479">Metal-binding</keyword>
<gene>
    <name evidence="9" type="ORF">GSONMT00018558001</name>
</gene>
<evidence type="ECO:0000256" key="6">
    <source>
        <dbReference type="ARBA" id="ARBA00023157"/>
    </source>
</evidence>
<feature type="domain" description="ADAMTS cysteine-rich" evidence="8">
    <location>
        <begin position="49"/>
        <end position="89"/>
    </location>
</feature>
<evidence type="ECO:0000313" key="10">
    <source>
        <dbReference type="Proteomes" id="UP000193380"/>
    </source>
</evidence>
<keyword evidence="4" id="KW-0378">Hydrolase</keyword>
<comment type="subcellular location">
    <subcellularLocation>
        <location evidence="1">Secreted</location>
    </subcellularLocation>
</comment>
<evidence type="ECO:0000256" key="1">
    <source>
        <dbReference type="ARBA" id="ARBA00004613"/>
    </source>
</evidence>
<dbReference type="GO" id="GO:0046872">
    <property type="term" value="F:metal ion binding"/>
    <property type="evidence" value="ECO:0007669"/>
    <property type="project" value="UniProtKB-KW"/>
</dbReference>
<dbReference type="GO" id="GO:0031012">
    <property type="term" value="C:extracellular matrix"/>
    <property type="evidence" value="ECO:0007669"/>
    <property type="project" value="TreeGrafter"/>
</dbReference>
<reference evidence="9" key="2">
    <citation type="submission" date="2014-03" db="EMBL/GenBank/DDBJ databases">
        <authorList>
            <person name="Genoscope - CEA"/>
        </authorList>
    </citation>
    <scope>NUCLEOTIDE SEQUENCE</scope>
</reference>
<dbReference type="Gene3D" id="2.20.100.10">
    <property type="entry name" value="Thrombospondin type-1 (TSP1) repeat"/>
    <property type="match status" value="1"/>
</dbReference>
<evidence type="ECO:0000256" key="7">
    <source>
        <dbReference type="ARBA" id="ARBA00023180"/>
    </source>
</evidence>
<dbReference type="Pfam" id="PF00090">
    <property type="entry name" value="TSP_1"/>
    <property type="match status" value="1"/>
</dbReference>
<dbReference type="InterPro" id="IPR000884">
    <property type="entry name" value="TSP1_rpt"/>
</dbReference>
<dbReference type="Pfam" id="PF17771">
    <property type="entry name" value="ADAMTS_CR_2"/>
    <property type="match status" value="1"/>
</dbReference>
<keyword evidence="5" id="KW-0862">Zinc</keyword>
<reference evidence="9" key="1">
    <citation type="journal article" date="2014" name="Nat. Commun.">
        <title>The rainbow trout genome provides novel insights into evolution after whole-genome duplication in vertebrates.</title>
        <authorList>
            <person name="Berthelot C."/>
            <person name="Brunet F."/>
            <person name="Chalopin D."/>
            <person name="Juanchich A."/>
            <person name="Bernard M."/>
            <person name="Noel B."/>
            <person name="Bento P."/>
            <person name="Da Silva C."/>
            <person name="Labadie K."/>
            <person name="Alberti A."/>
            <person name="Aury J.M."/>
            <person name="Louis A."/>
            <person name="Dehais P."/>
            <person name="Bardou P."/>
            <person name="Montfort J."/>
            <person name="Klopp C."/>
            <person name="Cabau C."/>
            <person name="Gaspin C."/>
            <person name="Thorgaard G.H."/>
            <person name="Boussaha M."/>
            <person name="Quillet E."/>
            <person name="Guyomard R."/>
            <person name="Galiana D."/>
            <person name="Bobe J."/>
            <person name="Volff J.N."/>
            <person name="Genet C."/>
            <person name="Wincker P."/>
            <person name="Jaillon O."/>
            <person name="Roest Crollius H."/>
            <person name="Guiguen Y."/>
        </authorList>
    </citation>
    <scope>NUCLEOTIDE SEQUENCE [LARGE SCALE GENOMIC DNA]</scope>
</reference>
<dbReference type="PRINTS" id="PR01705">
    <property type="entry name" value="TSP1REPEAT"/>
</dbReference>
<accession>A0A060YQS8</accession>
<proteinExistence type="predicted"/>
<evidence type="ECO:0000256" key="2">
    <source>
        <dbReference type="ARBA" id="ARBA00022525"/>
    </source>
</evidence>
<dbReference type="PaxDb" id="8022-A0A060YQS8"/>
<keyword evidence="2" id="KW-0964">Secreted</keyword>
<evidence type="ECO:0000259" key="8">
    <source>
        <dbReference type="Pfam" id="PF17771"/>
    </source>
</evidence>
<dbReference type="STRING" id="8022.A0A060YQS8"/>
<dbReference type="InterPro" id="IPR041645">
    <property type="entry name" value="ADAMTS_CR_2"/>
</dbReference>
<organism evidence="9 10">
    <name type="scientific">Oncorhynchus mykiss</name>
    <name type="common">Rainbow trout</name>
    <name type="synonym">Salmo gairdneri</name>
    <dbReference type="NCBI Taxonomy" id="8022"/>
    <lineage>
        <taxon>Eukaryota</taxon>
        <taxon>Metazoa</taxon>
        <taxon>Chordata</taxon>
        <taxon>Craniata</taxon>
        <taxon>Vertebrata</taxon>
        <taxon>Euteleostomi</taxon>
        <taxon>Actinopterygii</taxon>
        <taxon>Neopterygii</taxon>
        <taxon>Teleostei</taxon>
        <taxon>Protacanthopterygii</taxon>
        <taxon>Salmoniformes</taxon>
        <taxon>Salmonidae</taxon>
        <taxon>Salmoninae</taxon>
        <taxon>Oncorhynchus</taxon>
    </lineage>
</organism>
<name>A0A060YQS8_ONCMY</name>
<dbReference type="GO" id="GO:0006508">
    <property type="term" value="P:proteolysis"/>
    <property type="evidence" value="ECO:0007669"/>
    <property type="project" value="TreeGrafter"/>
</dbReference>
<dbReference type="SUPFAM" id="SSF82895">
    <property type="entry name" value="TSP-1 type 1 repeat"/>
    <property type="match status" value="1"/>
</dbReference>
<dbReference type="PANTHER" id="PTHR13723:SF27">
    <property type="entry name" value="A DISINTEGRIN AND METALLOPROTEINASE WITH THROMBOSPONDIN MOTIFS 6"/>
    <property type="match status" value="1"/>
</dbReference>
<keyword evidence="6" id="KW-1015">Disulfide bond</keyword>
<sequence length="207" mass="22432">MRRGSHTTFWSRSLIHFNSSIYGNCSACNTLSAVNCFILTNLLLPSFLGKLWCLSKSNRCVTNSIPAAEGTLCQTGSIEKGWCYQGECVIFGTWPQSVDGGWGPWSSWGECSRTCGGGVSSSMRHCDSPAPSGGGKYCLGERKRYRSCNTDVSSHFPYFSSTPPLFASLSHSVSLSLFLSLSLFTLSLSLSLAVSLHSVSLSFSQFN</sequence>
<dbReference type="AlphaFoldDB" id="A0A060YQS8"/>
<dbReference type="InterPro" id="IPR036383">
    <property type="entry name" value="TSP1_rpt_sf"/>
</dbReference>
<protein>
    <recommendedName>
        <fullName evidence="8">ADAMTS cysteine-rich domain-containing protein</fullName>
    </recommendedName>
</protein>
<dbReference type="EMBL" id="FR917041">
    <property type="protein sequence ID" value="CDQ94188.1"/>
    <property type="molecule type" value="Genomic_DNA"/>
</dbReference>
<dbReference type="InterPro" id="IPR050439">
    <property type="entry name" value="ADAMTS_ADAMTS-like"/>
</dbReference>
<dbReference type="SMART" id="SM00209">
    <property type="entry name" value="TSP1"/>
    <property type="match status" value="1"/>
</dbReference>
<evidence type="ECO:0000256" key="4">
    <source>
        <dbReference type="ARBA" id="ARBA00022801"/>
    </source>
</evidence>
<dbReference type="GO" id="GO:0004222">
    <property type="term" value="F:metalloendopeptidase activity"/>
    <property type="evidence" value="ECO:0007669"/>
    <property type="project" value="TreeGrafter"/>
</dbReference>
<dbReference type="GO" id="GO:0030198">
    <property type="term" value="P:extracellular matrix organization"/>
    <property type="evidence" value="ECO:0007669"/>
    <property type="project" value="TreeGrafter"/>
</dbReference>
<evidence type="ECO:0000313" key="9">
    <source>
        <dbReference type="EMBL" id="CDQ94188.1"/>
    </source>
</evidence>
<dbReference type="Proteomes" id="UP000193380">
    <property type="component" value="Unassembled WGS sequence"/>
</dbReference>
<evidence type="ECO:0000256" key="3">
    <source>
        <dbReference type="ARBA" id="ARBA00022723"/>
    </source>
</evidence>
<dbReference type="GO" id="GO:0005576">
    <property type="term" value="C:extracellular region"/>
    <property type="evidence" value="ECO:0007669"/>
    <property type="project" value="UniProtKB-SubCell"/>
</dbReference>
<dbReference type="FunFam" id="2.20.100.10:FF:000006">
    <property type="entry name" value="A disintegrin and metalloproteinase with thrombospondin motifs 1"/>
    <property type="match status" value="1"/>
</dbReference>
<dbReference type="Gene3D" id="3.40.1620.60">
    <property type="match status" value="1"/>
</dbReference>
<evidence type="ECO:0000256" key="5">
    <source>
        <dbReference type="ARBA" id="ARBA00022833"/>
    </source>
</evidence>
<keyword evidence="7" id="KW-0325">Glycoprotein</keyword>